<protein>
    <submittedName>
        <fullName evidence="2">Uncharacterized protein</fullName>
    </submittedName>
</protein>
<dbReference type="RefSeq" id="XP_030982142.1">
    <property type="nucleotide sequence ID" value="XM_031126538.1"/>
</dbReference>
<reference evidence="2" key="3">
    <citation type="submission" date="2025-08" db="UniProtKB">
        <authorList>
            <consortium name="RefSeq"/>
        </authorList>
    </citation>
    <scope>IDENTIFICATION</scope>
    <source>
        <strain evidence="2">NI907</strain>
    </source>
</reference>
<dbReference type="OrthoDB" id="10412141at2759"/>
<gene>
    <name evidence="2" type="ORF">PgNI_06515</name>
</gene>
<evidence type="ECO:0000313" key="2">
    <source>
        <dbReference type="RefSeq" id="XP_030982142.1"/>
    </source>
</evidence>
<name>A0A6P8B4L8_PYRGI</name>
<dbReference type="GeneID" id="41961447"/>
<keyword evidence="1" id="KW-1185">Reference proteome</keyword>
<reference evidence="2" key="2">
    <citation type="submission" date="2019-10" db="EMBL/GenBank/DDBJ databases">
        <authorList>
            <consortium name="NCBI Genome Project"/>
        </authorList>
    </citation>
    <scope>NUCLEOTIDE SEQUENCE</scope>
    <source>
        <strain evidence="2">NI907</strain>
    </source>
</reference>
<sequence>MNILAIIWEIICDIYWSIISPDARINEINSLRQLIDVEESTYENYKSKLIDIGLDMTERLEISEMRHVASNRYTENLRRNPSSFRFTRDVRLRYIEELKELNEDLYQRLDKRGYWGRVRAERPVGSGSEDDVGEQTVLLTGK</sequence>
<dbReference type="KEGG" id="pgri:PgNI_06515"/>
<dbReference type="Proteomes" id="UP000515153">
    <property type="component" value="Chromosome I"/>
</dbReference>
<dbReference type="AlphaFoldDB" id="A0A6P8B4L8"/>
<accession>A0A6P8B4L8</accession>
<organism evidence="1 2">
    <name type="scientific">Pyricularia grisea</name>
    <name type="common">Crabgrass-specific blast fungus</name>
    <name type="synonym">Magnaporthe grisea</name>
    <dbReference type="NCBI Taxonomy" id="148305"/>
    <lineage>
        <taxon>Eukaryota</taxon>
        <taxon>Fungi</taxon>
        <taxon>Dikarya</taxon>
        <taxon>Ascomycota</taxon>
        <taxon>Pezizomycotina</taxon>
        <taxon>Sordariomycetes</taxon>
        <taxon>Sordariomycetidae</taxon>
        <taxon>Magnaporthales</taxon>
        <taxon>Pyriculariaceae</taxon>
        <taxon>Pyricularia</taxon>
    </lineage>
</organism>
<evidence type="ECO:0000313" key="1">
    <source>
        <dbReference type="Proteomes" id="UP000515153"/>
    </source>
</evidence>
<proteinExistence type="predicted"/>
<reference evidence="1 2" key="1">
    <citation type="journal article" date="2019" name="Mol. Biol. Evol.">
        <title>Blast fungal genomes show frequent chromosomal changes, gene gains and losses, and effector gene turnover.</title>
        <authorList>
            <person name="Gomez Luciano L.B."/>
            <person name="Jason Tsai I."/>
            <person name="Chuma I."/>
            <person name="Tosa Y."/>
            <person name="Chen Y.H."/>
            <person name="Li J.Y."/>
            <person name="Li M.Y."/>
            <person name="Jade Lu M.Y."/>
            <person name="Nakayashiki H."/>
            <person name="Li W.H."/>
        </authorList>
    </citation>
    <scope>NUCLEOTIDE SEQUENCE [LARGE SCALE GENOMIC DNA]</scope>
    <source>
        <strain evidence="1 2">NI907</strain>
    </source>
</reference>